<dbReference type="EMBL" id="LLXZ01000186">
    <property type="protein sequence ID" value="KRQ98068.1"/>
    <property type="molecule type" value="Genomic_DNA"/>
</dbReference>
<reference evidence="1 2" key="1">
    <citation type="submission" date="2014-03" db="EMBL/GenBank/DDBJ databases">
        <title>Bradyrhizobium valentinum sp. nov., isolated from effective nodules of Lupinus mariae-josephae, a lupine endemic of basic-lime soils in Eastern Spain.</title>
        <authorList>
            <person name="Duran D."/>
            <person name="Rey L."/>
            <person name="Navarro A."/>
            <person name="Busquets A."/>
            <person name="Imperial J."/>
            <person name="Ruiz-Argueso T."/>
        </authorList>
    </citation>
    <scope>NUCLEOTIDE SEQUENCE [LARGE SCALE GENOMIC DNA]</scope>
    <source>
        <strain evidence="1 2">PAC68</strain>
    </source>
</reference>
<organism evidence="1 2">
    <name type="scientific">Bradyrhizobium jicamae</name>
    <dbReference type="NCBI Taxonomy" id="280332"/>
    <lineage>
        <taxon>Bacteria</taxon>
        <taxon>Pseudomonadati</taxon>
        <taxon>Pseudomonadota</taxon>
        <taxon>Alphaproteobacteria</taxon>
        <taxon>Hyphomicrobiales</taxon>
        <taxon>Nitrobacteraceae</taxon>
        <taxon>Bradyrhizobium</taxon>
    </lineage>
</organism>
<protein>
    <submittedName>
        <fullName evidence="1">Uncharacterized protein</fullName>
    </submittedName>
</protein>
<evidence type="ECO:0000313" key="2">
    <source>
        <dbReference type="Proteomes" id="UP000050863"/>
    </source>
</evidence>
<evidence type="ECO:0000313" key="1">
    <source>
        <dbReference type="EMBL" id="KRQ98068.1"/>
    </source>
</evidence>
<proteinExistence type="predicted"/>
<keyword evidence="2" id="KW-1185">Reference proteome</keyword>
<name>A0A0R3KX84_9BRAD</name>
<dbReference type="Proteomes" id="UP000050863">
    <property type="component" value="Unassembled WGS sequence"/>
</dbReference>
<accession>A0A0R3KX84</accession>
<comment type="caution">
    <text evidence="1">The sequence shown here is derived from an EMBL/GenBank/DDBJ whole genome shotgun (WGS) entry which is preliminary data.</text>
</comment>
<dbReference type="AlphaFoldDB" id="A0A0R3KX84"/>
<gene>
    <name evidence="1" type="ORF">CQ12_36160</name>
</gene>
<sequence length="95" mass="10823">MVNKQPLAIVIRISDVTLSRSDLETALGLLLIATSSHLTAHPPMPRSTFQMIRTDGLPRSIAFNRSVTACSGWSRKTSLDPRRWTLRWHFLRRPL</sequence>
<dbReference type="STRING" id="280332.CQ12_36160"/>